<dbReference type="SMART" id="SM01217">
    <property type="entry name" value="Fn3_like"/>
    <property type="match status" value="1"/>
</dbReference>
<proteinExistence type="inferred from homology"/>
<dbReference type="SUPFAM" id="SSF51445">
    <property type="entry name" value="(Trans)glycosidases"/>
    <property type="match status" value="1"/>
</dbReference>
<comment type="similarity">
    <text evidence="1">Belongs to the glycosyl hydrolase 3 family.</text>
</comment>
<dbReference type="Proteomes" id="UP001500622">
    <property type="component" value="Unassembled WGS sequence"/>
</dbReference>
<reference evidence="5" key="1">
    <citation type="journal article" date="2019" name="Int. J. Syst. Evol. Microbiol.">
        <title>The Global Catalogue of Microorganisms (GCM) 10K type strain sequencing project: providing services to taxonomists for standard genome sequencing and annotation.</title>
        <authorList>
            <consortium name="The Broad Institute Genomics Platform"/>
            <consortium name="The Broad Institute Genome Sequencing Center for Infectious Disease"/>
            <person name="Wu L."/>
            <person name="Ma J."/>
        </authorList>
    </citation>
    <scope>NUCLEOTIDE SEQUENCE [LARGE SCALE GENOMIC DNA]</scope>
    <source>
        <strain evidence="5">JCM 17810</strain>
    </source>
</reference>
<evidence type="ECO:0000259" key="3">
    <source>
        <dbReference type="SMART" id="SM01217"/>
    </source>
</evidence>
<protein>
    <submittedName>
        <fullName evidence="4">Glycoside hydrolase family 3 N-terminal domain-containing protein</fullName>
    </submittedName>
</protein>
<dbReference type="PANTHER" id="PTHR42715">
    <property type="entry name" value="BETA-GLUCOSIDASE"/>
    <property type="match status" value="1"/>
</dbReference>
<evidence type="ECO:0000256" key="1">
    <source>
        <dbReference type="ARBA" id="ARBA00005336"/>
    </source>
</evidence>
<evidence type="ECO:0000313" key="5">
    <source>
        <dbReference type="Proteomes" id="UP001500622"/>
    </source>
</evidence>
<dbReference type="Gene3D" id="3.40.50.1700">
    <property type="entry name" value="Glycoside hydrolase family 3 C-terminal domain"/>
    <property type="match status" value="1"/>
</dbReference>
<dbReference type="EMBL" id="BAABGN010000012">
    <property type="protein sequence ID" value="GAA4428315.1"/>
    <property type="molecule type" value="Genomic_DNA"/>
</dbReference>
<evidence type="ECO:0000313" key="4">
    <source>
        <dbReference type="EMBL" id="GAA4428315.1"/>
    </source>
</evidence>
<comment type="caution">
    <text evidence="4">The sequence shown here is derived from an EMBL/GenBank/DDBJ whole genome shotgun (WGS) entry which is preliminary data.</text>
</comment>
<keyword evidence="5" id="KW-1185">Reference proteome</keyword>
<dbReference type="RefSeq" id="WP_345217016.1">
    <property type="nucleotide sequence ID" value="NZ_BAABGN010000012.1"/>
</dbReference>
<dbReference type="InterPro" id="IPR013783">
    <property type="entry name" value="Ig-like_fold"/>
</dbReference>
<dbReference type="InterPro" id="IPR026891">
    <property type="entry name" value="Fn3-like"/>
</dbReference>
<dbReference type="InterPro" id="IPR050288">
    <property type="entry name" value="Cellulose_deg_GH3"/>
</dbReference>
<dbReference type="GO" id="GO:0016787">
    <property type="term" value="F:hydrolase activity"/>
    <property type="evidence" value="ECO:0007669"/>
    <property type="project" value="UniProtKB-KW"/>
</dbReference>
<gene>
    <name evidence="4" type="ORF">GCM10023169_29290</name>
</gene>
<dbReference type="SUPFAM" id="SSF52279">
    <property type="entry name" value="Beta-D-glucan exohydrolase, C-terminal domain"/>
    <property type="match status" value="1"/>
</dbReference>
<dbReference type="PANTHER" id="PTHR42715:SF10">
    <property type="entry name" value="BETA-GLUCOSIDASE"/>
    <property type="match status" value="1"/>
</dbReference>
<dbReference type="InterPro" id="IPR002772">
    <property type="entry name" value="Glyco_hydro_3_C"/>
</dbReference>
<dbReference type="InterPro" id="IPR001764">
    <property type="entry name" value="Glyco_hydro_3_N"/>
</dbReference>
<organism evidence="4 5">
    <name type="scientific">Georgenia halophila</name>
    <dbReference type="NCBI Taxonomy" id="620889"/>
    <lineage>
        <taxon>Bacteria</taxon>
        <taxon>Bacillati</taxon>
        <taxon>Actinomycetota</taxon>
        <taxon>Actinomycetes</taxon>
        <taxon>Micrococcales</taxon>
        <taxon>Bogoriellaceae</taxon>
        <taxon>Georgenia</taxon>
    </lineage>
</organism>
<dbReference type="Pfam" id="PF14310">
    <property type="entry name" value="Fn3-like"/>
    <property type="match status" value="1"/>
</dbReference>
<evidence type="ECO:0000256" key="2">
    <source>
        <dbReference type="ARBA" id="ARBA00022801"/>
    </source>
</evidence>
<dbReference type="Gene3D" id="3.20.20.300">
    <property type="entry name" value="Glycoside hydrolase, family 3, N-terminal domain"/>
    <property type="match status" value="1"/>
</dbReference>
<dbReference type="Pfam" id="PF01915">
    <property type="entry name" value="Glyco_hydro_3_C"/>
    <property type="match status" value="1"/>
</dbReference>
<accession>A0ABP8LG77</accession>
<dbReference type="InterPro" id="IPR036962">
    <property type="entry name" value="Glyco_hydro_3_N_sf"/>
</dbReference>
<dbReference type="PRINTS" id="PR00133">
    <property type="entry name" value="GLHYDRLASE3"/>
</dbReference>
<keyword evidence="2 4" id="KW-0378">Hydrolase</keyword>
<dbReference type="InterPro" id="IPR017853">
    <property type="entry name" value="GH"/>
</dbReference>
<feature type="domain" description="Fibronectin type III-like" evidence="3">
    <location>
        <begin position="678"/>
        <end position="747"/>
    </location>
</feature>
<dbReference type="Gene3D" id="2.60.40.10">
    <property type="entry name" value="Immunoglobulins"/>
    <property type="match status" value="1"/>
</dbReference>
<name>A0ABP8LG77_9MICO</name>
<sequence length="781" mass="82403">MTENSVATSAAPASGAWKDRHLPVHERVEAVVAEMTLEEKAGQLGSFWAQDPLSGGEVAPMQSAMAAAAVSFPDAIRDGLGQLTRVYGSGPLRVPDGVPALRDMQRRIAEASRFGIAAVVHEECLAGLTALGATCFPVPLSWGATFEPELVAKMGAAIGADMRAVGVHQGLAPVLDVVRDYRWGRVEETIGEDPYLVGTVATAYVQGMQSSGVIATLKHFAGYSASRAGRNHAPVPMGRRELDDVILPPFEMAVREGRAGSVMNSYADIDGEAPAASRRLLTDLLRDTWGFGGTVVSDYWSVNFLELVHRVAADLPDAARLAISAGLDVELPLTGGFRHLPALVRAGKLDEEVLDTAVRRVLTQKVALGLLDGAWETDGDESHDDLDSPDNRALAAEIAEKSVVLLDNDGILPLDTGGQHVAVVGPSAVEERTFLGCYAFPNHIMARMGAAENGIEIPSLLESLRDEWPDANVEHELGCPILEEDTSGIPAAVELARRSDVAVVTVGDLASLFGRGTSGEGCDAEDLTLPGSQAELVDAVLATGTPVVLVVVSGRPYALGDYADRCRAVVQTFFPGEEGGAAIAGVLSGRVNPSGRLPVGVPRNAGGQPSTYLAPPLGQRSDGISNLDPTPLYPFGHGLSYSAVEYGDLALSTTEIATDGTVEASLTVANTGERTTDEVVQLYLSDHVAQVTRPVHELIGYRRVTLEPGQCRRVTFSVHAERTSFTGVDHTRIVEPGSFTLSAGRSVGDLRTTADLAVTGSVREIVGARVMTTPVVVEEIT</sequence>
<dbReference type="Pfam" id="PF00933">
    <property type="entry name" value="Glyco_hydro_3"/>
    <property type="match status" value="1"/>
</dbReference>
<dbReference type="InterPro" id="IPR036881">
    <property type="entry name" value="Glyco_hydro_3_C_sf"/>
</dbReference>